<dbReference type="InterPro" id="IPR007110">
    <property type="entry name" value="Ig-like_dom"/>
</dbReference>
<accession>A0A913Y4C2</accession>
<dbReference type="GO" id="GO:0070593">
    <property type="term" value="P:dendrite self-avoidance"/>
    <property type="evidence" value="ECO:0007669"/>
    <property type="project" value="TreeGrafter"/>
</dbReference>
<dbReference type="Gene3D" id="2.60.40.10">
    <property type="entry name" value="Immunoglobulins"/>
    <property type="match status" value="3"/>
</dbReference>
<proteinExistence type="predicted"/>
<dbReference type="PROSITE" id="PS50835">
    <property type="entry name" value="IG_LIKE"/>
    <property type="match status" value="3"/>
</dbReference>
<dbReference type="GO" id="GO:0030424">
    <property type="term" value="C:axon"/>
    <property type="evidence" value="ECO:0007669"/>
    <property type="project" value="TreeGrafter"/>
</dbReference>
<dbReference type="KEGG" id="epa:110252156"/>
<dbReference type="Proteomes" id="UP000887567">
    <property type="component" value="Unplaced"/>
</dbReference>
<dbReference type="EnsemblMetazoa" id="XM_021058923.1">
    <property type="protein sequence ID" value="XP_020914582.1"/>
    <property type="gene ID" value="LOC110252156"/>
</dbReference>
<name>A0A913Y4C2_EXADI</name>
<dbReference type="GeneID" id="110252156"/>
<evidence type="ECO:0000259" key="3">
    <source>
        <dbReference type="PROSITE" id="PS50835"/>
    </source>
</evidence>
<keyword evidence="2" id="KW-0393">Immunoglobulin domain</keyword>
<dbReference type="InterPro" id="IPR003599">
    <property type="entry name" value="Ig_sub"/>
</dbReference>
<dbReference type="OrthoDB" id="6021824at2759"/>
<dbReference type="GO" id="GO:0007156">
    <property type="term" value="P:homophilic cell adhesion via plasma membrane adhesion molecules"/>
    <property type="evidence" value="ECO:0007669"/>
    <property type="project" value="TreeGrafter"/>
</dbReference>
<dbReference type="SMART" id="SM00408">
    <property type="entry name" value="IGc2"/>
    <property type="match status" value="3"/>
</dbReference>
<dbReference type="FunFam" id="2.60.40.10:FF:000032">
    <property type="entry name" value="palladin isoform X1"/>
    <property type="match status" value="1"/>
</dbReference>
<dbReference type="GO" id="GO:0007411">
    <property type="term" value="P:axon guidance"/>
    <property type="evidence" value="ECO:0007669"/>
    <property type="project" value="TreeGrafter"/>
</dbReference>
<evidence type="ECO:0000313" key="4">
    <source>
        <dbReference type="EnsemblMetazoa" id="XP_020914582.1"/>
    </source>
</evidence>
<feature type="domain" description="Ig-like" evidence="3">
    <location>
        <begin position="193"/>
        <end position="275"/>
    </location>
</feature>
<feature type="domain" description="Ig-like" evidence="3">
    <location>
        <begin position="100"/>
        <end position="185"/>
    </location>
</feature>
<keyword evidence="1" id="KW-1015">Disulfide bond</keyword>
<reference evidence="4" key="1">
    <citation type="submission" date="2022-11" db="UniProtKB">
        <authorList>
            <consortium name="EnsemblMetazoa"/>
        </authorList>
    </citation>
    <scope>IDENTIFICATION</scope>
</reference>
<dbReference type="GO" id="GO:0005886">
    <property type="term" value="C:plasma membrane"/>
    <property type="evidence" value="ECO:0007669"/>
    <property type="project" value="TreeGrafter"/>
</dbReference>
<organism evidence="4 5">
    <name type="scientific">Exaiptasia diaphana</name>
    <name type="common">Tropical sea anemone</name>
    <name type="synonym">Aiptasia pulchella</name>
    <dbReference type="NCBI Taxonomy" id="2652724"/>
    <lineage>
        <taxon>Eukaryota</taxon>
        <taxon>Metazoa</taxon>
        <taxon>Cnidaria</taxon>
        <taxon>Anthozoa</taxon>
        <taxon>Hexacorallia</taxon>
        <taxon>Actiniaria</taxon>
        <taxon>Aiptasiidae</taxon>
        <taxon>Exaiptasia</taxon>
    </lineage>
</organism>
<dbReference type="PANTHER" id="PTHR10075:SF100">
    <property type="entry name" value="FASCICLIN-2"/>
    <property type="match status" value="1"/>
</dbReference>
<dbReference type="PANTHER" id="PTHR10075">
    <property type="entry name" value="BASIGIN RELATED"/>
    <property type="match status" value="1"/>
</dbReference>
<protein>
    <recommendedName>
        <fullName evidence="3">Ig-like domain-containing protein</fullName>
    </recommendedName>
</protein>
<evidence type="ECO:0000313" key="5">
    <source>
        <dbReference type="Proteomes" id="UP000887567"/>
    </source>
</evidence>
<dbReference type="RefSeq" id="XP_020914582.1">
    <property type="nucleotide sequence ID" value="XM_021058923.1"/>
</dbReference>
<dbReference type="Pfam" id="PF13927">
    <property type="entry name" value="Ig_3"/>
    <property type="match status" value="3"/>
</dbReference>
<evidence type="ECO:0000256" key="1">
    <source>
        <dbReference type="ARBA" id="ARBA00023157"/>
    </source>
</evidence>
<dbReference type="InterPro" id="IPR036179">
    <property type="entry name" value="Ig-like_dom_sf"/>
</dbReference>
<dbReference type="GO" id="GO:0098632">
    <property type="term" value="F:cell-cell adhesion mediator activity"/>
    <property type="evidence" value="ECO:0007669"/>
    <property type="project" value="TreeGrafter"/>
</dbReference>
<dbReference type="AlphaFoldDB" id="A0A913Y4C2"/>
<dbReference type="OMA" id="MIHDSQK"/>
<feature type="domain" description="Ig-like" evidence="3">
    <location>
        <begin position="9"/>
        <end position="91"/>
    </location>
</feature>
<dbReference type="InterPro" id="IPR003598">
    <property type="entry name" value="Ig_sub2"/>
</dbReference>
<sequence>FVSARPEDPITVSVSPKNLHISSGQTARFICKANSQTYYTLKWTKGESDKLPDGAVDKDGILTIESVKRMHTGTYTCTGSNQNSFDQVTVQLKVAAIITPQVSILPRFLTVNEGDNVFFRCRATGLPPPDLIWIGGPEGKLPDDVRLSKGNSVFEIFRVKKKHEGEYYCVARNDGAVGRMRTVLNVRAVGSAPIVQVSPKSLDVMEGEAAELQCTASGDPPPTFTWSRVEGDIPESSTKIDGVLRIDSLSINDSGTYVCTAANRFGAVAENAVVTVEKDSSTPPSASVNPDEITLKEGQTATITCEKLTIILQF</sequence>
<evidence type="ECO:0000256" key="2">
    <source>
        <dbReference type="ARBA" id="ARBA00023319"/>
    </source>
</evidence>
<dbReference type="SUPFAM" id="SSF48726">
    <property type="entry name" value="Immunoglobulin"/>
    <property type="match status" value="3"/>
</dbReference>
<keyword evidence="5" id="KW-1185">Reference proteome</keyword>
<dbReference type="SMART" id="SM00409">
    <property type="entry name" value="IG"/>
    <property type="match status" value="3"/>
</dbReference>
<dbReference type="InterPro" id="IPR013783">
    <property type="entry name" value="Ig-like_fold"/>
</dbReference>